<organism evidence="3 4">
    <name type="scientific">Sporothrix epigloea</name>
    <dbReference type="NCBI Taxonomy" id="1892477"/>
    <lineage>
        <taxon>Eukaryota</taxon>
        <taxon>Fungi</taxon>
        <taxon>Dikarya</taxon>
        <taxon>Ascomycota</taxon>
        <taxon>Pezizomycotina</taxon>
        <taxon>Sordariomycetes</taxon>
        <taxon>Sordariomycetidae</taxon>
        <taxon>Ophiostomatales</taxon>
        <taxon>Ophiostomataceae</taxon>
        <taxon>Sporothrix</taxon>
    </lineage>
</organism>
<dbReference type="Proteomes" id="UP001642501">
    <property type="component" value="Unassembled WGS sequence"/>
</dbReference>
<evidence type="ECO:0008006" key="5">
    <source>
        <dbReference type="Google" id="ProtNLM"/>
    </source>
</evidence>
<keyword evidence="4" id="KW-1185">Reference proteome</keyword>
<proteinExistence type="predicted"/>
<sequence>MATKLTDVALKEFCGGVPLVRHLEQYHDNKSASIGLPAVDYLGMSSPPVKGSNGYPPAPAPGRRRDDTKSEVIGVYGTGSDGKSQQPYLPYNSMPSLPLLQKTATPPPLPPPQTRPPEQQQQLQRLYSPYVPSAPASMVEIPPRPTMSTSGSVVGGPLVGNTGSTGGGGQPGSSYSGSRPPLGAGPPMLTQSPGPVNTNDTLSKADIRSARASVEERLGRIMELQRQQRQHLQYGSGAAKVLNSTAAAVQEQLRQQVALATRDLRYVRRAIHDMAKAAENHRFRRWIVGGILATFIPLVRRLFRRHIKGSNANVSSNTANDTEYAFVRSRSLVDRMLSSVTRRGGLASVAFFVFAVLYIFSNEVSLRVARTISRRLKRLSTKLERGDELLDEADLKQLSGWRWRVLLWGRQ</sequence>
<gene>
    <name evidence="3" type="ORF">SEPCBS57363_000835</name>
</gene>
<dbReference type="EMBL" id="CAWUOM010000007">
    <property type="protein sequence ID" value="CAK7263952.1"/>
    <property type="molecule type" value="Genomic_DNA"/>
</dbReference>
<reference evidence="3 4" key="1">
    <citation type="submission" date="2024-01" db="EMBL/GenBank/DDBJ databases">
        <authorList>
            <person name="Allen C."/>
            <person name="Tagirdzhanova G."/>
        </authorList>
    </citation>
    <scope>NUCLEOTIDE SEQUENCE [LARGE SCALE GENOMIC DNA]</scope>
    <source>
        <strain evidence="3 4">CBS 573.63</strain>
    </source>
</reference>
<comment type="caution">
    <text evidence="3">The sequence shown here is derived from an EMBL/GenBank/DDBJ whole genome shotgun (WGS) entry which is preliminary data.</text>
</comment>
<evidence type="ECO:0000313" key="3">
    <source>
        <dbReference type="EMBL" id="CAK7263952.1"/>
    </source>
</evidence>
<keyword evidence="2" id="KW-0472">Membrane</keyword>
<feature type="compositionally biased region" description="Low complexity" evidence="1">
    <location>
        <begin position="172"/>
        <end position="182"/>
    </location>
</feature>
<feature type="transmembrane region" description="Helical" evidence="2">
    <location>
        <begin position="344"/>
        <end position="361"/>
    </location>
</feature>
<feature type="compositionally biased region" description="Gly residues" evidence="1">
    <location>
        <begin position="153"/>
        <end position="171"/>
    </location>
</feature>
<feature type="compositionally biased region" description="Pro residues" evidence="1">
    <location>
        <begin position="105"/>
        <end position="115"/>
    </location>
</feature>
<evidence type="ECO:0000256" key="2">
    <source>
        <dbReference type="SAM" id="Phobius"/>
    </source>
</evidence>
<keyword evidence="2" id="KW-0812">Transmembrane</keyword>
<evidence type="ECO:0000256" key="1">
    <source>
        <dbReference type="SAM" id="MobiDB-lite"/>
    </source>
</evidence>
<evidence type="ECO:0000313" key="4">
    <source>
        <dbReference type="Proteomes" id="UP001642501"/>
    </source>
</evidence>
<feature type="compositionally biased region" description="Polar residues" evidence="1">
    <location>
        <begin position="189"/>
        <end position="201"/>
    </location>
</feature>
<protein>
    <recommendedName>
        <fullName evidence="5">Transmembrane protein</fullName>
    </recommendedName>
</protein>
<name>A0ABP0D9H1_9PEZI</name>
<feature type="region of interest" description="Disordered" evidence="1">
    <location>
        <begin position="48"/>
        <end position="122"/>
    </location>
</feature>
<feature type="region of interest" description="Disordered" evidence="1">
    <location>
        <begin position="134"/>
        <end position="201"/>
    </location>
</feature>
<accession>A0ABP0D9H1</accession>
<keyword evidence="2" id="KW-1133">Transmembrane helix</keyword>